<evidence type="ECO:0000313" key="2">
    <source>
        <dbReference type="EMBL" id="NNH04955.1"/>
    </source>
</evidence>
<protein>
    <submittedName>
        <fullName evidence="2">DUF2470 domain-containing protein</fullName>
    </submittedName>
</protein>
<feature type="domain" description="DUF2470" evidence="1">
    <location>
        <begin position="11"/>
        <end position="87"/>
    </location>
</feature>
<proteinExistence type="predicted"/>
<comment type="caution">
    <text evidence="2">The sequence shown here is derived from an EMBL/GenBank/DDBJ whole genome shotgun (WGS) entry which is preliminary data.</text>
</comment>
<reference evidence="2 3" key="1">
    <citation type="submission" date="2020-05" db="EMBL/GenBank/DDBJ databases">
        <title>MicrobeNet Type strains.</title>
        <authorList>
            <person name="Nicholson A.C."/>
        </authorList>
    </citation>
    <scope>NUCLEOTIDE SEQUENCE [LARGE SCALE GENOMIC DNA]</scope>
    <source>
        <strain evidence="2 3">JCM 14282</strain>
    </source>
</reference>
<accession>A0A7Y2M1V4</accession>
<evidence type="ECO:0000259" key="1">
    <source>
        <dbReference type="Pfam" id="PF10615"/>
    </source>
</evidence>
<dbReference type="Proteomes" id="UP000543598">
    <property type="component" value="Unassembled WGS sequence"/>
</dbReference>
<evidence type="ECO:0000313" key="3">
    <source>
        <dbReference type="Proteomes" id="UP000543598"/>
    </source>
</evidence>
<dbReference type="Pfam" id="PF10615">
    <property type="entry name" value="DUF2470"/>
    <property type="match status" value="1"/>
</dbReference>
<gene>
    <name evidence="2" type="ORF">HLA99_13980</name>
</gene>
<dbReference type="Gene3D" id="3.20.180.10">
    <property type="entry name" value="PNP-oxidase-like"/>
    <property type="match status" value="1"/>
</dbReference>
<dbReference type="InterPro" id="IPR019595">
    <property type="entry name" value="DUF2470"/>
</dbReference>
<dbReference type="InterPro" id="IPR037119">
    <property type="entry name" value="Haem_oxidase_HugZ-like_sf"/>
</dbReference>
<dbReference type="AlphaFoldDB" id="A0A7Y2M1V4"/>
<sequence length="103" mass="11080">MTHRFDDAALAGVLRHMNGDHSDDNLLIVRAFAPESGAVAATMTGFDGDGGDWVAQRADGSSQPLRVSWPGGPIAERPEVRREIVALYDEACRRLGVTPRAHA</sequence>
<name>A0A7Y2M1V4_9MICO</name>
<dbReference type="RefSeq" id="WP_167036446.1">
    <property type="nucleotide sequence ID" value="NZ_BAAANA010000001.1"/>
</dbReference>
<dbReference type="EMBL" id="JABEMB010000027">
    <property type="protein sequence ID" value="NNH04955.1"/>
    <property type="molecule type" value="Genomic_DNA"/>
</dbReference>
<keyword evidence="3" id="KW-1185">Reference proteome</keyword>
<organism evidence="2 3">
    <name type="scientific">Microbacterium ulmi</name>
    <dbReference type="NCBI Taxonomy" id="179095"/>
    <lineage>
        <taxon>Bacteria</taxon>
        <taxon>Bacillati</taxon>
        <taxon>Actinomycetota</taxon>
        <taxon>Actinomycetes</taxon>
        <taxon>Micrococcales</taxon>
        <taxon>Microbacteriaceae</taxon>
        <taxon>Microbacterium</taxon>
    </lineage>
</organism>